<dbReference type="OrthoDB" id="9811740at2"/>
<evidence type="ECO:0000313" key="1">
    <source>
        <dbReference type="EMBL" id="RIH76760.1"/>
    </source>
</evidence>
<comment type="caution">
    <text evidence="1">The sequence shown here is derived from an EMBL/GenBank/DDBJ whole genome shotgun (WGS) entry which is preliminary data.</text>
</comment>
<dbReference type="EMBL" id="QWKX01000037">
    <property type="protein sequence ID" value="RIH76760.1"/>
    <property type="molecule type" value="Genomic_DNA"/>
</dbReference>
<dbReference type="GO" id="GO:0004040">
    <property type="term" value="F:amidase activity"/>
    <property type="evidence" value="ECO:0007669"/>
    <property type="project" value="UniProtKB-EC"/>
</dbReference>
<dbReference type="PANTHER" id="PTHR31891:SF1">
    <property type="entry name" value="FORMAMIDASE C869.04-RELATED"/>
    <property type="match status" value="1"/>
</dbReference>
<dbReference type="PANTHER" id="PTHR31891">
    <property type="entry name" value="FORMAMIDASE C869.04-RELATED"/>
    <property type="match status" value="1"/>
</dbReference>
<dbReference type="Pfam" id="PF03069">
    <property type="entry name" value="FmdA_AmdA"/>
    <property type="match status" value="2"/>
</dbReference>
<dbReference type="InterPro" id="IPR004304">
    <property type="entry name" value="FmdA_AmdA"/>
</dbReference>
<dbReference type="Gene3D" id="2.60.120.580">
    <property type="entry name" value="Acetamidase/Formamidase-like domains"/>
    <property type="match status" value="2"/>
</dbReference>
<dbReference type="Proteomes" id="UP000266089">
    <property type="component" value="Unassembled WGS sequence"/>
</dbReference>
<gene>
    <name evidence="1" type="primary">amdA</name>
    <name evidence="1" type="ORF">Mcate_01651</name>
</gene>
<dbReference type="Gene3D" id="3.10.28.20">
    <property type="entry name" value="Acetamidase/Formamidase-like domains"/>
    <property type="match status" value="1"/>
</dbReference>
<dbReference type="SUPFAM" id="SSF141130">
    <property type="entry name" value="Acetamidase/Formamidase-like"/>
    <property type="match status" value="1"/>
</dbReference>
<reference evidence="1 2" key="1">
    <citation type="submission" date="2018-08" db="EMBL/GenBank/DDBJ databases">
        <title>Meiothermus cateniformans JCM 15151 genome sequencing project.</title>
        <authorList>
            <person name="Da Costa M.S."/>
            <person name="Albuquerque L."/>
            <person name="Raposo P."/>
            <person name="Froufe H.J.C."/>
            <person name="Barroso C.S."/>
            <person name="Egas C."/>
        </authorList>
    </citation>
    <scope>NUCLEOTIDE SEQUENCE [LARGE SCALE GENOMIC DNA]</scope>
    <source>
        <strain evidence="1 2">JCM 15151</strain>
    </source>
</reference>
<sequence length="320" mass="34686">MPTHTFEPTHYHHTLGTHPPVLRIAPGDTVQTTCVDAAGQDRDLRPVTPRGNPMTGPFYIEGAEVGDTLVVRLEKLRPNRRQGWSGVVLAANVVDPEDVPRLAQAQGSQRWLDWEVDLEKQTARLASPLRGLEGLELPLEPMLGCFGVAPSRGEAISTATSGPHGGNMDYRGFKEGVTVYFPVGVEGALFFLGDGHALQGDGEIAGTGIEISMDVQFSVDLIKGQTIRWPRGEDAEYIFTVGNARPLDQCVQHATSEMLRWLTESYGLDIQSASQLMGQCVRYDLGNIFDPAYTMVCKMPKKLLERLGPTSASCGAAGPG</sequence>
<evidence type="ECO:0000313" key="2">
    <source>
        <dbReference type="Proteomes" id="UP000266089"/>
    </source>
</evidence>
<dbReference type="EC" id="3.5.1.4" evidence="1"/>
<proteinExistence type="predicted"/>
<keyword evidence="1" id="KW-0378">Hydrolase</keyword>
<name>A0A399E2E5_9DEIN</name>
<dbReference type="AlphaFoldDB" id="A0A399E2E5"/>
<accession>A0A399E2E5</accession>
<organism evidence="1 2">
    <name type="scientific">Meiothermus taiwanensis</name>
    <dbReference type="NCBI Taxonomy" id="172827"/>
    <lineage>
        <taxon>Bacteria</taxon>
        <taxon>Thermotogati</taxon>
        <taxon>Deinococcota</taxon>
        <taxon>Deinococci</taxon>
        <taxon>Thermales</taxon>
        <taxon>Thermaceae</taxon>
        <taxon>Meiothermus</taxon>
    </lineage>
</organism>
<dbReference type="RefSeq" id="WP_027887162.1">
    <property type="nucleotide sequence ID" value="NZ_JBHSXZ010000106.1"/>
</dbReference>
<protein>
    <submittedName>
        <fullName evidence="1">Acetamidase</fullName>
        <ecNumber evidence="1">3.5.1.4</ecNumber>
    </submittedName>
</protein>